<comment type="caution">
    <text evidence="12">The sequence shown here is derived from an EMBL/GenBank/DDBJ whole genome shotgun (WGS) entry which is preliminary data.</text>
</comment>
<comment type="function">
    <text evidence="1">Acylhydrolase that catalyzes the hydrolysis of phospholipids at the sn-1 position.</text>
</comment>
<keyword evidence="13" id="KW-1185">Reference proteome</keyword>
<dbReference type="Proteomes" id="UP001179952">
    <property type="component" value="Unassembled WGS sequence"/>
</dbReference>
<evidence type="ECO:0000256" key="1">
    <source>
        <dbReference type="ARBA" id="ARBA00003523"/>
    </source>
</evidence>
<dbReference type="InterPro" id="IPR029058">
    <property type="entry name" value="AB_hydrolase_fold"/>
</dbReference>
<dbReference type="InterPro" id="IPR002921">
    <property type="entry name" value="Fungal_lipase-type"/>
</dbReference>
<evidence type="ECO:0000256" key="9">
    <source>
        <dbReference type="ARBA" id="ARBA00023098"/>
    </source>
</evidence>
<reference evidence="12" key="2">
    <citation type="submission" date="2023-06" db="EMBL/GenBank/DDBJ databases">
        <authorList>
            <person name="Ma L."/>
            <person name="Liu K.-W."/>
            <person name="Li Z."/>
            <person name="Hsiao Y.-Y."/>
            <person name="Qi Y."/>
            <person name="Fu T."/>
            <person name="Tang G."/>
            <person name="Zhang D."/>
            <person name="Sun W.-H."/>
            <person name="Liu D.-K."/>
            <person name="Li Y."/>
            <person name="Chen G.-Z."/>
            <person name="Liu X.-D."/>
            <person name="Liao X.-Y."/>
            <person name="Jiang Y.-T."/>
            <person name="Yu X."/>
            <person name="Hao Y."/>
            <person name="Huang J."/>
            <person name="Zhao X.-W."/>
            <person name="Ke S."/>
            <person name="Chen Y.-Y."/>
            <person name="Wu W.-L."/>
            <person name="Hsu J.-L."/>
            <person name="Lin Y.-F."/>
            <person name="Huang M.-D."/>
            <person name="Li C.-Y."/>
            <person name="Huang L."/>
            <person name="Wang Z.-W."/>
            <person name="Zhao X."/>
            <person name="Zhong W.-Y."/>
            <person name="Peng D.-H."/>
            <person name="Ahmad S."/>
            <person name="Lan S."/>
            <person name="Zhang J.-S."/>
            <person name="Tsai W.-C."/>
            <person name="Van De Peer Y."/>
            <person name="Liu Z.-J."/>
        </authorList>
    </citation>
    <scope>NUCLEOTIDE SEQUENCE</scope>
    <source>
        <strain evidence="12">SCP</strain>
        <tissue evidence="12">Leaves</tissue>
    </source>
</reference>
<evidence type="ECO:0000256" key="4">
    <source>
        <dbReference type="ARBA" id="ARBA00022528"/>
    </source>
</evidence>
<evidence type="ECO:0000256" key="6">
    <source>
        <dbReference type="ARBA" id="ARBA00022801"/>
    </source>
</evidence>
<keyword evidence="5" id="KW-0934">Plastid</keyword>
<proteinExistence type="inferred from homology"/>
<organism evidence="12 13">
    <name type="scientific">Acorus gramineus</name>
    <name type="common">Dwarf sweet flag</name>
    <dbReference type="NCBI Taxonomy" id="55184"/>
    <lineage>
        <taxon>Eukaryota</taxon>
        <taxon>Viridiplantae</taxon>
        <taxon>Streptophyta</taxon>
        <taxon>Embryophyta</taxon>
        <taxon>Tracheophyta</taxon>
        <taxon>Spermatophyta</taxon>
        <taxon>Magnoliopsida</taxon>
        <taxon>Liliopsida</taxon>
        <taxon>Acoraceae</taxon>
        <taxon>Acorus</taxon>
    </lineage>
</organism>
<dbReference type="Pfam" id="PF01764">
    <property type="entry name" value="Lipase_3"/>
    <property type="match status" value="1"/>
</dbReference>
<feature type="compositionally biased region" description="Polar residues" evidence="10">
    <location>
        <begin position="490"/>
        <end position="500"/>
    </location>
</feature>
<dbReference type="AlphaFoldDB" id="A0AAV9BPK0"/>
<keyword evidence="7" id="KW-0809">Transit peptide</keyword>
<feature type="region of interest" description="Disordered" evidence="10">
    <location>
        <begin position="458"/>
        <end position="500"/>
    </location>
</feature>
<evidence type="ECO:0000259" key="11">
    <source>
        <dbReference type="Pfam" id="PF01764"/>
    </source>
</evidence>
<dbReference type="EMBL" id="JAUJYN010000002">
    <property type="protein sequence ID" value="KAK1278382.1"/>
    <property type="molecule type" value="Genomic_DNA"/>
</dbReference>
<dbReference type="GO" id="GO:0016042">
    <property type="term" value="P:lipid catabolic process"/>
    <property type="evidence" value="ECO:0007669"/>
    <property type="project" value="UniProtKB-KW"/>
</dbReference>
<feature type="region of interest" description="Disordered" evidence="10">
    <location>
        <begin position="48"/>
        <end position="75"/>
    </location>
</feature>
<keyword evidence="6" id="KW-0378">Hydrolase</keyword>
<accession>A0AAV9BPK0</accession>
<comment type="subcellular location">
    <subcellularLocation>
        <location evidence="2">Plastid</location>
        <location evidence="2">Chloroplast</location>
    </subcellularLocation>
</comment>
<dbReference type="SUPFAM" id="SSF53474">
    <property type="entry name" value="alpha/beta-Hydrolases"/>
    <property type="match status" value="1"/>
</dbReference>
<evidence type="ECO:0000256" key="2">
    <source>
        <dbReference type="ARBA" id="ARBA00004229"/>
    </source>
</evidence>
<gene>
    <name evidence="12" type="ORF">QJS04_geneDACA016883</name>
</gene>
<comment type="similarity">
    <text evidence="3">Belongs to the AB hydrolase superfamily. Lipase family.</text>
</comment>
<dbReference type="FunFam" id="3.40.50.1820:FF:000065">
    <property type="entry name" value="Phospholipase A1-II 3"/>
    <property type="match status" value="1"/>
</dbReference>
<name>A0AAV9BPK0_ACOGR</name>
<evidence type="ECO:0000256" key="5">
    <source>
        <dbReference type="ARBA" id="ARBA00022640"/>
    </source>
</evidence>
<dbReference type="GO" id="GO:0008970">
    <property type="term" value="F:phospholipase A1 activity"/>
    <property type="evidence" value="ECO:0007669"/>
    <property type="project" value="UniProtKB-ARBA"/>
</dbReference>
<evidence type="ECO:0000256" key="3">
    <source>
        <dbReference type="ARBA" id="ARBA00010701"/>
    </source>
</evidence>
<keyword evidence="4" id="KW-0150">Chloroplast</keyword>
<keyword evidence="8" id="KW-0442">Lipid degradation</keyword>
<evidence type="ECO:0000256" key="8">
    <source>
        <dbReference type="ARBA" id="ARBA00022963"/>
    </source>
</evidence>
<protein>
    <recommendedName>
        <fullName evidence="11">Fungal lipase-type domain-containing protein</fullName>
    </recommendedName>
</protein>
<dbReference type="Gene3D" id="3.40.50.1820">
    <property type="entry name" value="alpha/beta hydrolase"/>
    <property type="match status" value="1"/>
</dbReference>
<dbReference type="CDD" id="cd00519">
    <property type="entry name" value="Lipase_3"/>
    <property type="match status" value="1"/>
</dbReference>
<sequence length="500" mass="56750">MSTLLPKPSILILQTPLHTHRSAITSLTPFNSTRQRSKRLPSLIVNARAPSQTKEEGSSLPSMLTDLKNDKPTQTNHSLVDSWREIHGSTDWARMLDPIDPLLRSELIRYGEMVQACYDSFDFDPCSKHCGSSKYSRRHFFEELGMSGCGYEVTRYLYATSNLDMPNFFKKSRWEKVWSKSANWMGYIAVSDDETSARLGRRDVVVVWRGTVTGLEWVADLMDFLKPVTSEGIPCPDPDVKIESGFLDLYGEKDATCRFSKYSAREQVLTEVKRLVELYAKEGGEEVSISIMGHSLGSALAMVSAYDIAETGVRGDCPVCVFSFAGPRVGNWKFKERFEKDLGLKALRVVNMHDKVPQVPGMIFNERVPQAVRRFVDGLPWSYSHVGVELELDHKKSPFLKETGDVSCYHNMEAHLHLLDGYHGKGERFVLASSRDPALVNKSADFLKDDYLVPPNWRQDENKGMIRDDEGRWTQPERPKPDDHPPHTNYHLQQLGLDSN</sequence>
<evidence type="ECO:0000256" key="10">
    <source>
        <dbReference type="SAM" id="MobiDB-lite"/>
    </source>
</evidence>
<reference evidence="12" key="1">
    <citation type="journal article" date="2023" name="Nat. Commun.">
        <title>Diploid and tetraploid genomes of Acorus and the evolution of monocots.</title>
        <authorList>
            <person name="Ma L."/>
            <person name="Liu K.W."/>
            <person name="Li Z."/>
            <person name="Hsiao Y.Y."/>
            <person name="Qi Y."/>
            <person name="Fu T."/>
            <person name="Tang G.D."/>
            <person name="Zhang D."/>
            <person name="Sun W.H."/>
            <person name="Liu D.K."/>
            <person name="Li Y."/>
            <person name="Chen G.Z."/>
            <person name="Liu X.D."/>
            <person name="Liao X.Y."/>
            <person name="Jiang Y.T."/>
            <person name="Yu X."/>
            <person name="Hao Y."/>
            <person name="Huang J."/>
            <person name="Zhao X.W."/>
            <person name="Ke S."/>
            <person name="Chen Y.Y."/>
            <person name="Wu W.L."/>
            <person name="Hsu J.L."/>
            <person name="Lin Y.F."/>
            <person name="Huang M.D."/>
            <person name="Li C.Y."/>
            <person name="Huang L."/>
            <person name="Wang Z.W."/>
            <person name="Zhao X."/>
            <person name="Zhong W.Y."/>
            <person name="Peng D.H."/>
            <person name="Ahmad S."/>
            <person name="Lan S."/>
            <person name="Zhang J.S."/>
            <person name="Tsai W.C."/>
            <person name="Van de Peer Y."/>
            <person name="Liu Z.J."/>
        </authorList>
    </citation>
    <scope>NUCLEOTIDE SEQUENCE</scope>
    <source>
        <strain evidence="12">SCP</strain>
    </source>
</reference>
<dbReference type="PANTHER" id="PTHR31403:SF51">
    <property type="entry name" value="PHOSPHOLIPASE A1-IGAMMA2, CHLOROPLASTIC"/>
    <property type="match status" value="1"/>
</dbReference>
<dbReference type="PANTHER" id="PTHR31403">
    <property type="entry name" value="PHOSPHOLIPASE A1-IBETA2, CHLOROPLASTIC"/>
    <property type="match status" value="1"/>
</dbReference>
<evidence type="ECO:0000256" key="7">
    <source>
        <dbReference type="ARBA" id="ARBA00022946"/>
    </source>
</evidence>
<evidence type="ECO:0000313" key="12">
    <source>
        <dbReference type="EMBL" id="KAK1278382.1"/>
    </source>
</evidence>
<keyword evidence="9" id="KW-0443">Lipid metabolism</keyword>
<feature type="compositionally biased region" description="Basic and acidic residues" evidence="10">
    <location>
        <begin position="458"/>
        <end position="486"/>
    </location>
</feature>
<feature type="domain" description="Fungal lipase-type" evidence="11">
    <location>
        <begin position="205"/>
        <end position="362"/>
    </location>
</feature>
<evidence type="ECO:0000313" key="13">
    <source>
        <dbReference type="Proteomes" id="UP001179952"/>
    </source>
</evidence>
<dbReference type="GO" id="GO:0009507">
    <property type="term" value="C:chloroplast"/>
    <property type="evidence" value="ECO:0007669"/>
    <property type="project" value="UniProtKB-SubCell"/>
</dbReference>